<proteinExistence type="predicted"/>
<accession>A0ABS2SS80</accession>
<dbReference type="EMBL" id="JAFBCV010000004">
    <property type="protein sequence ID" value="MBM7838356.1"/>
    <property type="molecule type" value="Genomic_DNA"/>
</dbReference>
<reference evidence="1" key="1">
    <citation type="submission" date="2021-01" db="EMBL/GenBank/DDBJ databases">
        <title>Genomic Encyclopedia of Type Strains, Phase IV (KMG-IV): sequencing the most valuable type-strain genomes for metagenomic binning, comparative biology and taxonomic classification.</title>
        <authorList>
            <person name="Goeker M."/>
        </authorList>
    </citation>
    <scope>NUCLEOTIDE SEQUENCE</scope>
    <source>
        <strain evidence="1">DSM 21943</strain>
    </source>
</reference>
<protein>
    <submittedName>
        <fullName evidence="1">Uncharacterized protein</fullName>
    </submittedName>
</protein>
<name>A0ABS2SS80_9BACI</name>
<evidence type="ECO:0000313" key="1">
    <source>
        <dbReference type="EMBL" id="MBM7838356.1"/>
    </source>
</evidence>
<dbReference type="RefSeq" id="WP_204465532.1">
    <property type="nucleotide sequence ID" value="NZ_JAFBCV010000004.1"/>
</dbReference>
<evidence type="ECO:0000313" key="2">
    <source>
        <dbReference type="Proteomes" id="UP001179280"/>
    </source>
</evidence>
<organism evidence="1 2">
    <name type="scientific">Shouchella xiaoxiensis</name>
    <dbReference type="NCBI Taxonomy" id="766895"/>
    <lineage>
        <taxon>Bacteria</taxon>
        <taxon>Bacillati</taxon>
        <taxon>Bacillota</taxon>
        <taxon>Bacilli</taxon>
        <taxon>Bacillales</taxon>
        <taxon>Bacillaceae</taxon>
        <taxon>Shouchella</taxon>
    </lineage>
</organism>
<sequence>MEIKLTFKENEGPNATYHHNISTEIKIGENVTTTAYTNKSYIDLAEISLQSGFYRLAAGRLKDVSVVIIEAEGFETPESIQQYLNDKYSVHKEIKEVTFKAR</sequence>
<keyword evidence="2" id="KW-1185">Reference proteome</keyword>
<gene>
    <name evidence="1" type="ORF">JOC54_001612</name>
</gene>
<dbReference type="Proteomes" id="UP001179280">
    <property type="component" value="Unassembled WGS sequence"/>
</dbReference>
<comment type="caution">
    <text evidence="1">The sequence shown here is derived from an EMBL/GenBank/DDBJ whole genome shotgun (WGS) entry which is preliminary data.</text>
</comment>